<feature type="transmembrane region" description="Helical" evidence="2">
    <location>
        <begin position="55"/>
        <end position="76"/>
    </location>
</feature>
<keyword evidence="2" id="KW-1133">Transmembrane helix</keyword>
<gene>
    <name evidence="3" type="ORF">M430DRAFT_230322</name>
</gene>
<feature type="region of interest" description="Disordered" evidence="1">
    <location>
        <begin position="153"/>
        <end position="178"/>
    </location>
</feature>
<dbReference type="EMBL" id="KZ679010">
    <property type="protein sequence ID" value="PSS20186.1"/>
    <property type="molecule type" value="Genomic_DNA"/>
</dbReference>
<evidence type="ECO:0000256" key="2">
    <source>
        <dbReference type="SAM" id="Phobius"/>
    </source>
</evidence>
<reference evidence="3 4" key="1">
    <citation type="journal article" date="2018" name="New Phytol.">
        <title>Comparative genomics and transcriptomics depict ericoid mycorrhizal fungi as versatile saprotrophs and plant mutualists.</title>
        <authorList>
            <person name="Martino E."/>
            <person name="Morin E."/>
            <person name="Grelet G.A."/>
            <person name="Kuo A."/>
            <person name="Kohler A."/>
            <person name="Daghino S."/>
            <person name="Barry K.W."/>
            <person name="Cichocki N."/>
            <person name="Clum A."/>
            <person name="Dockter R.B."/>
            <person name="Hainaut M."/>
            <person name="Kuo R.C."/>
            <person name="LaButti K."/>
            <person name="Lindahl B.D."/>
            <person name="Lindquist E.A."/>
            <person name="Lipzen A."/>
            <person name="Khouja H.R."/>
            <person name="Magnuson J."/>
            <person name="Murat C."/>
            <person name="Ohm R.A."/>
            <person name="Singer S.W."/>
            <person name="Spatafora J.W."/>
            <person name="Wang M."/>
            <person name="Veneault-Fourrey C."/>
            <person name="Henrissat B."/>
            <person name="Grigoriev I.V."/>
            <person name="Martin F.M."/>
            <person name="Perotto S."/>
        </authorList>
    </citation>
    <scope>NUCLEOTIDE SEQUENCE [LARGE SCALE GENOMIC DNA]</scope>
    <source>
        <strain evidence="3 4">ATCC 22711</strain>
    </source>
</reference>
<keyword evidence="2" id="KW-0812">Transmembrane</keyword>
<dbReference type="AlphaFoldDB" id="A0A2T3B3G4"/>
<dbReference type="RefSeq" id="XP_024721456.1">
    <property type="nucleotide sequence ID" value="XM_024864819.1"/>
</dbReference>
<organism evidence="3 4">
    <name type="scientific">Amorphotheca resinae ATCC 22711</name>
    <dbReference type="NCBI Taxonomy" id="857342"/>
    <lineage>
        <taxon>Eukaryota</taxon>
        <taxon>Fungi</taxon>
        <taxon>Dikarya</taxon>
        <taxon>Ascomycota</taxon>
        <taxon>Pezizomycotina</taxon>
        <taxon>Leotiomycetes</taxon>
        <taxon>Helotiales</taxon>
        <taxon>Amorphothecaceae</taxon>
        <taxon>Amorphotheca</taxon>
    </lineage>
</organism>
<proteinExistence type="predicted"/>
<name>A0A2T3B3G4_AMORE</name>
<sequence length="430" mass="47455">MIIILKPETRLLFCSSNVLVSRRLEAATSIRSSAIQTRSSQTMESKRTHTQMSDLVIGNWALRWVCLALLVLAVIYPTATMLESRRASSSCNTTQSIDSNLYYATSVDHHYDTTTTVEQVPAANILAKAANLLFHPYPSQHVVSPTVNHCGSIRPSPQDLGQKDGLNTGSKSFNSLNSDDNPVLENNFLLPVSYRRRRGCTNGLCFTKPSNINHQLEVAPRSEGSVGNLEESIVKLEHSTITVSDDLHEGQTHQCHGCIDARAGPQETNISHNTYTKPPFPRNILPARWETSCRNLTGYALSRCKEDVKMRTSLFGVLASIFGLTVICLLSFAMISCVRRQTGSASAPTWTTKCPYYFNKSSTIRRGTARKLFDREDAVEAEEQGLPSQCITATLDGGLMHRLCPGRVTLVCNLVVSKIVILIFFLATSV</sequence>
<dbReference type="InParanoid" id="A0A2T3B3G4"/>
<dbReference type="Proteomes" id="UP000241818">
    <property type="component" value="Unassembled WGS sequence"/>
</dbReference>
<keyword evidence="4" id="KW-1185">Reference proteome</keyword>
<dbReference type="GeneID" id="36572900"/>
<feature type="transmembrane region" description="Helical" evidence="2">
    <location>
        <begin position="408"/>
        <end position="427"/>
    </location>
</feature>
<keyword evidence="2" id="KW-0472">Membrane</keyword>
<feature type="compositionally biased region" description="Polar residues" evidence="1">
    <location>
        <begin position="165"/>
        <end position="178"/>
    </location>
</feature>
<evidence type="ECO:0000313" key="3">
    <source>
        <dbReference type="EMBL" id="PSS20186.1"/>
    </source>
</evidence>
<evidence type="ECO:0000313" key="4">
    <source>
        <dbReference type="Proteomes" id="UP000241818"/>
    </source>
</evidence>
<protein>
    <submittedName>
        <fullName evidence="3">Uncharacterized protein</fullName>
    </submittedName>
</protein>
<feature type="transmembrane region" description="Helical" evidence="2">
    <location>
        <begin position="314"/>
        <end position="335"/>
    </location>
</feature>
<accession>A0A2T3B3G4</accession>
<evidence type="ECO:0000256" key="1">
    <source>
        <dbReference type="SAM" id="MobiDB-lite"/>
    </source>
</evidence>